<dbReference type="SUPFAM" id="SSF58100">
    <property type="entry name" value="Bacterial hemolysins"/>
    <property type="match status" value="1"/>
</dbReference>
<keyword evidence="1" id="KW-0175">Coiled coil</keyword>
<accession>A0ABP9G6P1</accession>
<feature type="signal peptide" evidence="3">
    <location>
        <begin position="1"/>
        <end position="19"/>
    </location>
</feature>
<gene>
    <name evidence="4" type="ORF">GCM10023313_39260</name>
</gene>
<feature type="transmembrane region" description="Helical" evidence="2">
    <location>
        <begin position="138"/>
        <end position="160"/>
    </location>
</feature>
<feature type="coiled-coil region" evidence="1">
    <location>
        <begin position="171"/>
        <end position="209"/>
    </location>
</feature>
<evidence type="ECO:0000256" key="1">
    <source>
        <dbReference type="SAM" id="Coils"/>
    </source>
</evidence>
<keyword evidence="2" id="KW-1133">Transmembrane helix</keyword>
<proteinExistence type="predicted"/>
<evidence type="ECO:0000313" key="5">
    <source>
        <dbReference type="Proteomes" id="UP001501436"/>
    </source>
</evidence>
<dbReference type="EMBL" id="BAABJI010000004">
    <property type="protein sequence ID" value="GAA4930537.1"/>
    <property type="molecule type" value="Genomic_DNA"/>
</dbReference>
<evidence type="ECO:0000313" key="4">
    <source>
        <dbReference type="EMBL" id="GAA4930537.1"/>
    </source>
</evidence>
<keyword evidence="5" id="KW-1185">Reference proteome</keyword>
<keyword evidence="2" id="KW-0472">Membrane</keyword>
<dbReference type="Proteomes" id="UP001501436">
    <property type="component" value="Unassembled WGS sequence"/>
</dbReference>
<evidence type="ECO:0000256" key="3">
    <source>
        <dbReference type="SAM" id="SignalP"/>
    </source>
</evidence>
<keyword evidence="2" id="KW-0812">Transmembrane</keyword>
<organism evidence="4 5">
    <name type="scientific">Mucilaginibacter defluvii</name>
    <dbReference type="NCBI Taxonomy" id="1196019"/>
    <lineage>
        <taxon>Bacteria</taxon>
        <taxon>Pseudomonadati</taxon>
        <taxon>Bacteroidota</taxon>
        <taxon>Sphingobacteriia</taxon>
        <taxon>Sphingobacteriales</taxon>
        <taxon>Sphingobacteriaceae</taxon>
        <taxon>Mucilaginibacter</taxon>
    </lineage>
</organism>
<protein>
    <submittedName>
        <fullName evidence="4">Uncharacterized protein</fullName>
    </submittedName>
</protein>
<comment type="caution">
    <text evidence="4">The sequence shown here is derived from an EMBL/GenBank/DDBJ whole genome shotgun (WGS) entry which is preliminary data.</text>
</comment>
<name>A0ABP9G6P1_9SPHI</name>
<reference evidence="5" key="1">
    <citation type="journal article" date="2019" name="Int. J. Syst. Evol. Microbiol.">
        <title>The Global Catalogue of Microorganisms (GCM) 10K type strain sequencing project: providing services to taxonomists for standard genome sequencing and annotation.</title>
        <authorList>
            <consortium name="The Broad Institute Genomics Platform"/>
            <consortium name="The Broad Institute Genome Sequencing Center for Infectious Disease"/>
            <person name="Wu L."/>
            <person name="Ma J."/>
        </authorList>
    </citation>
    <scope>NUCLEOTIDE SEQUENCE [LARGE SCALE GENOMIC DNA]</scope>
    <source>
        <strain evidence="5">JCM 18283</strain>
    </source>
</reference>
<dbReference type="RefSeq" id="WP_345334162.1">
    <property type="nucleotide sequence ID" value="NZ_BAABJI010000004.1"/>
</dbReference>
<keyword evidence="3" id="KW-0732">Signal</keyword>
<sequence length="209" mass="23680">MKRLFFTPIIIFIAFFSFAQGQDSTKKAATPTQARAQTAAPQNTDRSLSGQYRYLLTKTYNYQQPVIGAFYRNVMDTIKTERAALRKAQATVNSQAATIKKLNADVTAKDETISAANSRVDQINLLGIGLTKAAYNTLMWGLVLGFGITLAIVIITTTRFRQEAKYRIKLYNELSEEFQTYKTKANEKEKKLARELQTERNKLDELMGR</sequence>
<evidence type="ECO:0000256" key="2">
    <source>
        <dbReference type="SAM" id="Phobius"/>
    </source>
</evidence>
<feature type="chain" id="PRO_5045276460" evidence="3">
    <location>
        <begin position="20"/>
        <end position="209"/>
    </location>
</feature>